<dbReference type="GO" id="GO:1990904">
    <property type="term" value="C:ribonucleoprotein complex"/>
    <property type="evidence" value="ECO:0007669"/>
    <property type="project" value="UniProtKB-KW"/>
</dbReference>
<evidence type="ECO:0000256" key="5">
    <source>
        <dbReference type="ARBA" id="ARBA00022737"/>
    </source>
</evidence>
<dbReference type="SMART" id="SM00360">
    <property type="entry name" value="RRM"/>
    <property type="match status" value="2"/>
</dbReference>
<evidence type="ECO:0000256" key="8">
    <source>
        <dbReference type="PROSITE-ProRule" id="PRU00176"/>
    </source>
</evidence>
<dbReference type="InterPro" id="IPR000504">
    <property type="entry name" value="RRM_dom"/>
</dbReference>
<evidence type="ECO:0000313" key="12">
    <source>
        <dbReference type="Proteomes" id="UP000436088"/>
    </source>
</evidence>
<keyword evidence="12" id="KW-1185">Reference proteome</keyword>
<evidence type="ECO:0000256" key="4">
    <source>
        <dbReference type="ARBA" id="ARBA00022664"/>
    </source>
</evidence>
<keyword evidence="4" id="KW-0507">mRNA processing</keyword>
<dbReference type="OrthoDB" id="439808at2759"/>
<evidence type="ECO:0000256" key="9">
    <source>
        <dbReference type="SAM" id="MobiDB-lite"/>
    </source>
</evidence>
<evidence type="ECO:0000313" key="11">
    <source>
        <dbReference type="EMBL" id="KAE8724123.1"/>
    </source>
</evidence>
<comment type="caution">
    <text evidence="11">The sequence shown here is derived from an EMBL/GenBank/DDBJ whole genome shotgun (WGS) entry which is preliminary data.</text>
</comment>
<keyword evidence="2" id="KW-0150">Chloroplast</keyword>
<dbReference type="Pfam" id="PF00076">
    <property type="entry name" value="RRM_1"/>
    <property type="match status" value="2"/>
</dbReference>
<dbReference type="Gene3D" id="3.30.70.330">
    <property type="match status" value="2"/>
</dbReference>
<dbReference type="GO" id="GO:0006397">
    <property type="term" value="P:mRNA processing"/>
    <property type="evidence" value="ECO:0007669"/>
    <property type="project" value="UniProtKB-KW"/>
</dbReference>
<dbReference type="Proteomes" id="UP000436088">
    <property type="component" value="Unassembled WGS sequence"/>
</dbReference>
<dbReference type="PANTHER" id="PTHR48025:SF1">
    <property type="entry name" value="RRM DOMAIN-CONTAINING PROTEIN"/>
    <property type="match status" value="1"/>
</dbReference>
<dbReference type="InterPro" id="IPR048289">
    <property type="entry name" value="RRM2_NsCP33-like"/>
</dbReference>
<keyword evidence="5" id="KW-0677">Repeat</keyword>
<sequence length="314" mass="34149">MSATSASSLILPSLKPKVLSLSNSTPISLSLFSLSHKTHAKPLFCYAPQSFELLAKNSSFPSKFIRNVSVSSDYGHEGDLFGSDEDGEEAPVFSPDLKLFVGNLPFSVDSAQLAGLFGSAGNVEVAEVIYDKVTGRSRGFAFVTMSTIEEVEAAEQQFNGYELEGRALRVNSGPPPPRREDFSSRGGRGREDYSPRGGRGREDYSPRGARGREDYSPRGARGGPPMGASNRVYVGNLSWGVDDMTLENLFSEQGSVVEAKVVYDRESGRSRGFGFVTYNSAEEVDRAVRSLNGSDLDGRSIRVTVAESRPRRQF</sequence>
<dbReference type="PANTHER" id="PTHR48025">
    <property type="entry name" value="OS02G0815200 PROTEIN"/>
    <property type="match status" value="1"/>
</dbReference>
<comment type="subcellular location">
    <subcellularLocation>
        <location evidence="1">Plastid</location>
        <location evidence="1">Chloroplast</location>
    </subcellularLocation>
</comment>
<dbReference type="GO" id="GO:0003729">
    <property type="term" value="F:mRNA binding"/>
    <property type="evidence" value="ECO:0007669"/>
    <property type="project" value="TreeGrafter"/>
</dbReference>
<evidence type="ECO:0000256" key="2">
    <source>
        <dbReference type="ARBA" id="ARBA00022528"/>
    </source>
</evidence>
<feature type="region of interest" description="Disordered" evidence="9">
    <location>
        <begin position="167"/>
        <end position="229"/>
    </location>
</feature>
<proteinExistence type="predicted"/>
<dbReference type="EMBL" id="VEPZ02000484">
    <property type="protein sequence ID" value="KAE8724123.1"/>
    <property type="molecule type" value="Genomic_DNA"/>
</dbReference>
<evidence type="ECO:0000256" key="6">
    <source>
        <dbReference type="ARBA" id="ARBA00022884"/>
    </source>
</evidence>
<feature type="domain" description="RRM" evidence="10">
    <location>
        <begin position="97"/>
        <end position="175"/>
    </location>
</feature>
<evidence type="ECO:0000256" key="3">
    <source>
        <dbReference type="ARBA" id="ARBA00022640"/>
    </source>
</evidence>
<keyword evidence="3" id="KW-0934">Plastid</keyword>
<dbReference type="GO" id="GO:1901259">
    <property type="term" value="P:chloroplast rRNA processing"/>
    <property type="evidence" value="ECO:0007669"/>
    <property type="project" value="TreeGrafter"/>
</dbReference>
<dbReference type="InterPro" id="IPR035979">
    <property type="entry name" value="RBD_domain_sf"/>
</dbReference>
<reference evidence="11" key="1">
    <citation type="submission" date="2019-09" db="EMBL/GenBank/DDBJ databases">
        <title>Draft genome information of white flower Hibiscus syriacus.</title>
        <authorList>
            <person name="Kim Y.-M."/>
        </authorList>
    </citation>
    <scope>NUCLEOTIDE SEQUENCE [LARGE SCALE GENOMIC DNA]</scope>
    <source>
        <strain evidence="11">YM2019G1</strain>
    </source>
</reference>
<name>A0A6A3C527_HIBSY</name>
<evidence type="ECO:0000259" key="10">
    <source>
        <dbReference type="PROSITE" id="PS50102"/>
    </source>
</evidence>
<feature type="compositionally biased region" description="Basic and acidic residues" evidence="9">
    <location>
        <begin position="177"/>
        <end position="216"/>
    </location>
</feature>
<dbReference type="SUPFAM" id="SSF54928">
    <property type="entry name" value="RNA-binding domain, RBD"/>
    <property type="match status" value="2"/>
</dbReference>
<feature type="domain" description="RRM" evidence="10">
    <location>
        <begin position="230"/>
        <end position="308"/>
    </location>
</feature>
<dbReference type="InterPro" id="IPR050502">
    <property type="entry name" value="Euk_RNA-bind_prot"/>
</dbReference>
<keyword evidence="6 8" id="KW-0694">RNA-binding</keyword>
<dbReference type="AlphaFoldDB" id="A0A6A3C527"/>
<keyword evidence="7" id="KW-0687">Ribonucleoprotein</keyword>
<dbReference type="GO" id="GO:0009535">
    <property type="term" value="C:chloroplast thylakoid membrane"/>
    <property type="evidence" value="ECO:0007669"/>
    <property type="project" value="TreeGrafter"/>
</dbReference>
<organism evidence="11 12">
    <name type="scientific">Hibiscus syriacus</name>
    <name type="common">Rose of Sharon</name>
    <dbReference type="NCBI Taxonomy" id="106335"/>
    <lineage>
        <taxon>Eukaryota</taxon>
        <taxon>Viridiplantae</taxon>
        <taxon>Streptophyta</taxon>
        <taxon>Embryophyta</taxon>
        <taxon>Tracheophyta</taxon>
        <taxon>Spermatophyta</taxon>
        <taxon>Magnoliopsida</taxon>
        <taxon>eudicotyledons</taxon>
        <taxon>Gunneridae</taxon>
        <taxon>Pentapetalae</taxon>
        <taxon>rosids</taxon>
        <taxon>malvids</taxon>
        <taxon>Malvales</taxon>
        <taxon>Malvaceae</taxon>
        <taxon>Malvoideae</taxon>
        <taxon>Hibiscus</taxon>
    </lineage>
</organism>
<dbReference type="CDD" id="cd21608">
    <property type="entry name" value="RRM2_NsCP33_like"/>
    <property type="match status" value="1"/>
</dbReference>
<protein>
    <submittedName>
        <fullName evidence="11">Cyclic nucleotide-gated ion channel</fullName>
    </submittedName>
</protein>
<evidence type="ECO:0000256" key="7">
    <source>
        <dbReference type="ARBA" id="ARBA00023274"/>
    </source>
</evidence>
<dbReference type="InterPro" id="IPR012677">
    <property type="entry name" value="Nucleotide-bd_a/b_plait_sf"/>
</dbReference>
<dbReference type="PROSITE" id="PS50102">
    <property type="entry name" value="RRM"/>
    <property type="match status" value="2"/>
</dbReference>
<accession>A0A6A3C527</accession>
<evidence type="ECO:0000256" key="1">
    <source>
        <dbReference type="ARBA" id="ARBA00004229"/>
    </source>
</evidence>
<gene>
    <name evidence="11" type="ORF">F3Y22_tig00010871pilonHSYRG00007</name>
</gene>